<dbReference type="GO" id="GO:0004674">
    <property type="term" value="F:protein serine/threonine kinase activity"/>
    <property type="evidence" value="ECO:0000318"/>
    <property type="project" value="GO_Central"/>
</dbReference>
<dbReference type="PANTHER" id="PTHR22969">
    <property type="entry name" value="IKB KINASE"/>
    <property type="match status" value="1"/>
</dbReference>
<dbReference type="SMART" id="SM00220">
    <property type="entry name" value="S_TKc"/>
    <property type="match status" value="1"/>
</dbReference>
<evidence type="ECO:0000256" key="4">
    <source>
        <dbReference type="ARBA" id="ARBA00022679"/>
    </source>
</evidence>
<name>T1F8L1_HELRO</name>
<protein>
    <recommendedName>
        <fullName evidence="8">Protein kinase domain-containing protein</fullName>
    </recommendedName>
</protein>
<dbReference type="Gene3D" id="1.10.510.10">
    <property type="entry name" value="Transferase(Phosphotransferase) domain 1"/>
    <property type="match status" value="1"/>
</dbReference>
<dbReference type="EnsemblMetazoa" id="HelroT174894">
    <property type="protein sequence ID" value="HelroP174894"/>
    <property type="gene ID" value="HelroG174894"/>
</dbReference>
<dbReference type="Proteomes" id="UP000015101">
    <property type="component" value="Unassembled WGS sequence"/>
</dbReference>
<dbReference type="PROSITE" id="PS50011">
    <property type="entry name" value="PROTEIN_KINASE_DOM"/>
    <property type="match status" value="1"/>
</dbReference>
<dbReference type="STRING" id="6412.T1F8L1"/>
<dbReference type="GO" id="GO:0043123">
    <property type="term" value="P:positive regulation of canonical NF-kappaB signal transduction"/>
    <property type="evidence" value="ECO:0000318"/>
    <property type="project" value="GO_Central"/>
</dbReference>
<evidence type="ECO:0000256" key="5">
    <source>
        <dbReference type="ARBA" id="ARBA00022741"/>
    </source>
</evidence>
<evidence type="ECO:0000256" key="3">
    <source>
        <dbReference type="ARBA" id="ARBA00022527"/>
    </source>
</evidence>
<dbReference type="AlphaFoldDB" id="T1F8L1"/>
<proteinExistence type="predicted"/>
<dbReference type="GeneID" id="20205160"/>
<reference evidence="9 11" key="2">
    <citation type="journal article" date="2013" name="Nature">
        <title>Insights into bilaterian evolution from three spiralian genomes.</title>
        <authorList>
            <person name="Simakov O."/>
            <person name="Marletaz F."/>
            <person name="Cho S.J."/>
            <person name="Edsinger-Gonzales E."/>
            <person name="Havlak P."/>
            <person name="Hellsten U."/>
            <person name="Kuo D.H."/>
            <person name="Larsson T."/>
            <person name="Lv J."/>
            <person name="Arendt D."/>
            <person name="Savage R."/>
            <person name="Osoegawa K."/>
            <person name="de Jong P."/>
            <person name="Grimwood J."/>
            <person name="Chapman J.A."/>
            <person name="Shapiro H."/>
            <person name="Aerts A."/>
            <person name="Otillar R.P."/>
            <person name="Terry A.Y."/>
            <person name="Boore J.L."/>
            <person name="Grigoriev I.V."/>
            <person name="Lindberg D.R."/>
            <person name="Seaver E.C."/>
            <person name="Weisblat D.A."/>
            <person name="Putnam N.H."/>
            <person name="Rokhsar D.S."/>
        </authorList>
    </citation>
    <scope>NUCLEOTIDE SEQUENCE</scope>
</reference>
<dbReference type="Gene3D" id="1.20.1270.420">
    <property type="match status" value="1"/>
</dbReference>
<dbReference type="SUPFAM" id="SSF56112">
    <property type="entry name" value="Protein kinase-like (PK-like)"/>
    <property type="match status" value="1"/>
</dbReference>
<dbReference type="eggNOG" id="KOG4250">
    <property type="taxonomic scope" value="Eukaryota"/>
</dbReference>
<keyword evidence="5" id="KW-0547">Nucleotide-binding</keyword>
<sequence>MTMKVRGSENFVWFTDLKLGDGFNGPSYKCRHKKSGEEFVSKDLKYDLVDRNQLLELNHKNILKVVELTKDTKSFKDILIVEFCSENSLQDVLSIPDNYFGLDEESLLALGNDVIEGLHHLHEKKLIPSNFHLKTTTILCSKKKNGSLQFKVSDYYFKHFKDDMYFTSTVKTQLKNVSILLWSLGCLMCHAINGKSPFFELDSSLGKVTELLKQRKSNDLHVVKKHQNHPFEWSNTFLITCRISFQLQLTYQQFISNCFKPGNSLPLKESHRLEFVGQKFEVFNVNDYLVASRYLSNSSVLDLKLKEKCNKNTVLVYNRNILSDSSTFNFSHGTLMNDPIVMVTKKQELKFPNLLIAEMKSIHSSLLQLAKTTTDCDMEMNIEIARKYSSFAILCLRLHSDLERCKEILYKTMCAFKSLALEKYDLLYFKFHLLDKNRIKLNLNDFNVNEQFHLVEKKLKSLKRDILNITTVITTNKSRFYTDSIVNCKTKQCNGTINECVEQTMLTYKKFLDEKDKNLTHNDKQILKYDRIKLNESAHRAFKIIYEHCTMEATGTQKVFIMWFNDQQNGYDNFFGQQTVFDQIEIMIKDLKTLLNSTKKSHSDSLPDLYLMSFTRQLFEIKLEAINERSETIKNINKYLEAKPNVHDIFDTVDQL</sequence>
<dbReference type="InterPro" id="IPR051180">
    <property type="entry name" value="IKK"/>
</dbReference>
<keyword evidence="11" id="KW-1185">Reference proteome</keyword>
<dbReference type="HOGENOM" id="CLU_418134_0_0_1"/>
<dbReference type="InterPro" id="IPR000719">
    <property type="entry name" value="Prot_kinase_dom"/>
</dbReference>
<evidence type="ECO:0000313" key="11">
    <source>
        <dbReference type="Proteomes" id="UP000015101"/>
    </source>
</evidence>
<dbReference type="GO" id="GO:0005737">
    <property type="term" value="C:cytoplasm"/>
    <property type="evidence" value="ECO:0000318"/>
    <property type="project" value="GO_Central"/>
</dbReference>
<dbReference type="EMBL" id="KB096785">
    <property type="protein sequence ID" value="ESO01339.1"/>
    <property type="molecule type" value="Genomic_DNA"/>
</dbReference>
<evidence type="ECO:0000256" key="6">
    <source>
        <dbReference type="ARBA" id="ARBA00022777"/>
    </source>
</evidence>
<keyword evidence="2" id="KW-0963">Cytoplasm</keyword>
<keyword evidence="6" id="KW-0418">Kinase</keyword>
<keyword evidence="7" id="KW-0067">ATP-binding</keyword>
<dbReference type="GO" id="GO:0045944">
    <property type="term" value="P:positive regulation of transcription by RNA polymerase II"/>
    <property type="evidence" value="ECO:0000318"/>
    <property type="project" value="GO_Central"/>
</dbReference>
<evidence type="ECO:0000313" key="9">
    <source>
        <dbReference type="EMBL" id="ESO01339.1"/>
    </source>
</evidence>
<comment type="subcellular location">
    <subcellularLocation>
        <location evidence="1">Cytoplasm</location>
    </subcellularLocation>
</comment>
<keyword evidence="4" id="KW-0808">Transferase</keyword>
<dbReference type="RefSeq" id="XP_009020575.1">
    <property type="nucleotide sequence ID" value="XM_009022327.1"/>
</dbReference>
<dbReference type="OMA" id="LMCHAIN"/>
<organism evidence="10 11">
    <name type="scientific">Helobdella robusta</name>
    <name type="common">Californian leech</name>
    <dbReference type="NCBI Taxonomy" id="6412"/>
    <lineage>
        <taxon>Eukaryota</taxon>
        <taxon>Metazoa</taxon>
        <taxon>Spiralia</taxon>
        <taxon>Lophotrochozoa</taxon>
        <taxon>Annelida</taxon>
        <taxon>Clitellata</taxon>
        <taxon>Hirudinea</taxon>
        <taxon>Rhynchobdellida</taxon>
        <taxon>Glossiphoniidae</taxon>
        <taxon>Helobdella</taxon>
    </lineage>
</organism>
<reference evidence="10" key="3">
    <citation type="submission" date="2015-06" db="UniProtKB">
        <authorList>
            <consortium name="EnsemblMetazoa"/>
        </authorList>
    </citation>
    <scope>IDENTIFICATION</scope>
</reference>
<evidence type="ECO:0000256" key="1">
    <source>
        <dbReference type="ARBA" id="ARBA00004496"/>
    </source>
</evidence>
<feature type="domain" description="Protein kinase" evidence="8">
    <location>
        <begin position="13"/>
        <end position="289"/>
    </location>
</feature>
<dbReference type="FunCoup" id="T1F8L1">
    <property type="interactions" value="1088"/>
</dbReference>
<evidence type="ECO:0000259" key="8">
    <source>
        <dbReference type="PROSITE" id="PS50011"/>
    </source>
</evidence>
<gene>
    <name evidence="10" type="primary">20205160</name>
    <name evidence="9" type="ORF">HELRODRAFT_174894</name>
</gene>
<dbReference type="Pfam" id="PF00069">
    <property type="entry name" value="Pkinase"/>
    <property type="match status" value="1"/>
</dbReference>
<dbReference type="GO" id="GO:0008385">
    <property type="term" value="C:IkappaB kinase complex"/>
    <property type="evidence" value="ECO:0000318"/>
    <property type="project" value="GO_Central"/>
</dbReference>
<evidence type="ECO:0000256" key="2">
    <source>
        <dbReference type="ARBA" id="ARBA00022490"/>
    </source>
</evidence>
<dbReference type="EMBL" id="AMQM01005072">
    <property type="status" value="NOT_ANNOTATED_CDS"/>
    <property type="molecule type" value="Genomic_DNA"/>
</dbReference>
<dbReference type="GO" id="GO:0005524">
    <property type="term" value="F:ATP binding"/>
    <property type="evidence" value="ECO:0007669"/>
    <property type="project" value="UniProtKB-KW"/>
</dbReference>
<dbReference type="InterPro" id="IPR011009">
    <property type="entry name" value="Kinase-like_dom_sf"/>
</dbReference>
<evidence type="ECO:0000313" key="10">
    <source>
        <dbReference type="EnsemblMetazoa" id="HelroP174894"/>
    </source>
</evidence>
<dbReference type="Gene3D" id="3.30.200.20">
    <property type="entry name" value="Phosphorylase Kinase, domain 1"/>
    <property type="match status" value="1"/>
</dbReference>
<accession>T1F8L1</accession>
<dbReference type="KEGG" id="hro:HELRODRAFT_174894"/>
<dbReference type="GO" id="GO:0033209">
    <property type="term" value="P:tumor necrosis factor-mediated signaling pathway"/>
    <property type="evidence" value="ECO:0000318"/>
    <property type="project" value="GO_Central"/>
</dbReference>
<dbReference type="CTD" id="20205160"/>
<reference evidence="11" key="1">
    <citation type="submission" date="2012-12" db="EMBL/GenBank/DDBJ databases">
        <authorList>
            <person name="Hellsten U."/>
            <person name="Grimwood J."/>
            <person name="Chapman J.A."/>
            <person name="Shapiro H."/>
            <person name="Aerts A."/>
            <person name="Otillar R.P."/>
            <person name="Terry A.Y."/>
            <person name="Boore J.L."/>
            <person name="Simakov O."/>
            <person name="Marletaz F."/>
            <person name="Cho S.-J."/>
            <person name="Edsinger-Gonzales E."/>
            <person name="Havlak P."/>
            <person name="Kuo D.-H."/>
            <person name="Larsson T."/>
            <person name="Lv J."/>
            <person name="Arendt D."/>
            <person name="Savage R."/>
            <person name="Osoegawa K."/>
            <person name="de Jong P."/>
            <person name="Lindberg D.R."/>
            <person name="Seaver E.C."/>
            <person name="Weisblat D.A."/>
            <person name="Putnam N.H."/>
            <person name="Grigoriev I.V."/>
            <person name="Rokhsar D.S."/>
        </authorList>
    </citation>
    <scope>NUCLEOTIDE SEQUENCE</scope>
</reference>
<keyword evidence="3" id="KW-0723">Serine/threonine-protein kinase</keyword>
<evidence type="ECO:0000256" key="7">
    <source>
        <dbReference type="ARBA" id="ARBA00022840"/>
    </source>
</evidence>
<dbReference type="InParanoid" id="T1F8L1"/>
<dbReference type="PANTHER" id="PTHR22969:SF17">
    <property type="entry name" value="INHIBITOR OF NUCLEAR FACTOR KAPPA-B KINASE SUBUNIT BETA"/>
    <property type="match status" value="1"/>
</dbReference>